<keyword evidence="3" id="KW-1185">Reference proteome</keyword>
<dbReference type="Proteomes" id="UP000192578">
    <property type="component" value="Unassembled WGS sequence"/>
</dbReference>
<comment type="caution">
    <text evidence="2">The sequence shown here is derived from an EMBL/GenBank/DDBJ whole genome shotgun (WGS) entry which is preliminary data.</text>
</comment>
<dbReference type="AlphaFoldDB" id="A0A9X6NLN5"/>
<evidence type="ECO:0000256" key="1">
    <source>
        <dbReference type="SAM" id="MobiDB-lite"/>
    </source>
</evidence>
<sequence>MTRPLTVSFNRGGPDGFRTSATRSLYQQEPDQVRQPSNTWWALPTCRRRPSVPCAAEAQTTHPTNFTSKGLNFHTFDNSVGAMAKTRSVDRPPVIEDAHRLSIRI</sequence>
<organism evidence="2 3">
    <name type="scientific">Hypsibius exemplaris</name>
    <name type="common">Freshwater tardigrade</name>
    <dbReference type="NCBI Taxonomy" id="2072580"/>
    <lineage>
        <taxon>Eukaryota</taxon>
        <taxon>Metazoa</taxon>
        <taxon>Ecdysozoa</taxon>
        <taxon>Tardigrada</taxon>
        <taxon>Eutardigrada</taxon>
        <taxon>Parachela</taxon>
        <taxon>Hypsibioidea</taxon>
        <taxon>Hypsibiidae</taxon>
        <taxon>Hypsibius</taxon>
    </lineage>
</organism>
<protein>
    <submittedName>
        <fullName evidence="2">Uncharacterized protein</fullName>
    </submittedName>
</protein>
<feature type="region of interest" description="Disordered" evidence="1">
    <location>
        <begin position="1"/>
        <end position="20"/>
    </location>
</feature>
<dbReference type="EMBL" id="MTYJ01000870">
    <property type="protein sequence ID" value="OWA55499.1"/>
    <property type="molecule type" value="Genomic_DNA"/>
</dbReference>
<accession>A0A9X6NLN5</accession>
<gene>
    <name evidence="2" type="ORF">BV898_19885</name>
</gene>
<evidence type="ECO:0000313" key="3">
    <source>
        <dbReference type="Proteomes" id="UP000192578"/>
    </source>
</evidence>
<evidence type="ECO:0000313" key="2">
    <source>
        <dbReference type="EMBL" id="OWA55499.1"/>
    </source>
</evidence>
<reference evidence="3" key="1">
    <citation type="submission" date="2017-01" db="EMBL/GenBank/DDBJ databases">
        <title>Comparative genomics of anhydrobiosis in the tardigrade Hypsibius dujardini.</title>
        <authorList>
            <person name="Yoshida Y."/>
            <person name="Koutsovoulos G."/>
            <person name="Laetsch D."/>
            <person name="Stevens L."/>
            <person name="Kumar S."/>
            <person name="Horikawa D."/>
            <person name="Ishino K."/>
            <person name="Komine S."/>
            <person name="Tomita M."/>
            <person name="Blaxter M."/>
            <person name="Arakawa K."/>
        </authorList>
    </citation>
    <scope>NUCLEOTIDE SEQUENCE [LARGE SCALE GENOMIC DNA]</scope>
    <source>
        <strain evidence="3">Z151</strain>
    </source>
</reference>
<feature type="non-terminal residue" evidence="2">
    <location>
        <position position="105"/>
    </location>
</feature>
<proteinExistence type="predicted"/>
<name>A0A9X6NLN5_HYPEX</name>